<dbReference type="Gene3D" id="1.20.140.20">
    <property type="entry name" value="Alpha-ketoacid/pyruvate dehydrogenase kinase, N-terminal domain"/>
    <property type="match status" value="1"/>
</dbReference>
<dbReference type="Pfam" id="PF10436">
    <property type="entry name" value="BCDHK_Adom3"/>
    <property type="match status" value="1"/>
</dbReference>
<comment type="similarity">
    <text evidence="1 7">Belongs to the PDK/BCKDK protein kinase family.</text>
</comment>
<proteinExistence type="inferred from homology"/>
<dbReference type="AlphaFoldDB" id="A0A1L0FFX1"/>
<evidence type="ECO:0000256" key="5">
    <source>
        <dbReference type="ARBA" id="ARBA00022840"/>
    </source>
</evidence>
<evidence type="ECO:0000313" key="11">
    <source>
        <dbReference type="Proteomes" id="UP000183365"/>
    </source>
</evidence>
<keyword evidence="4 7" id="KW-0418">Kinase</keyword>
<dbReference type="GO" id="GO:1901524">
    <property type="term" value="P:regulation of mitophagy"/>
    <property type="evidence" value="ECO:0007669"/>
    <property type="project" value="EnsemblFungi"/>
</dbReference>
<dbReference type="PANTHER" id="PTHR11947:SF25">
    <property type="entry name" value="[PYRUVATE DEHYDROGENASE (ACETYL-TRANSFERRING)] KINASE 2, MITOCHONDRIAL"/>
    <property type="match status" value="1"/>
</dbReference>
<evidence type="ECO:0000259" key="9">
    <source>
        <dbReference type="Pfam" id="PF10436"/>
    </source>
</evidence>
<keyword evidence="11" id="KW-1185">Reference proteome</keyword>
<dbReference type="InterPro" id="IPR018955">
    <property type="entry name" value="BCDHK/PDK_N"/>
</dbReference>
<evidence type="ECO:0000256" key="2">
    <source>
        <dbReference type="ARBA" id="ARBA00022679"/>
    </source>
</evidence>
<dbReference type="EMBL" id="FQNF01000008">
    <property type="protein sequence ID" value="SGZ38478.1"/>
    <property type="molecule type" value="Genomic_DNA"/>
</dbReference>
<dbReference type="GO" id="GO:0004740">
    <property type="term" value="F:pyruvate dehydrogenase (acetyl-transferring) kinase activity"/>
    <property type="evidence" value="ECO:0007669"/>
    <property type="project" value="EnsemblFungi"/>
</dbReference>
<evidence type="ECO:0000256" key="6">
    <source>
        <dbReference type="ARBA" id="ARBA00023128"/>
    </source>
</evidence>
<dbReference type="InterPro" id="IPR036784">
    <property type="entry name" value="AK/P_DHK_N_sf"/>
</dbReference>
<feature type="domain" description="Histidine kinase/HSP90-like ATPase" evidence="8">
    <location>
        <begin position="304"/>
        <end position="483"/>
    </location>
</feature>
<dbReference type="InterPro" id="IPR003594">
    <property type="entry name" value="HATPase_dom"/>
</dbReference>
<dbReference type="Proteomes" id="UP000183365">
    <property type="component" value="Unassembled WGS sequence"/>
</dbReference>
<dbReference type="SUPFAM" id="SSF55874">
    <property type="entry name" value="ATPase domain of HSP90 chaperone/DNA topoisomerase II/histidine kinase"/>
    <property type="match status" value="1"/>
</dbReference>
<protein>
    <recommendedName>
        <fullName evidence="7">Protein-serine/threonine kinase</fullName>
        <ecNumber evidence="7">2.7.11.-</ecNumber>
    </recommendedName>
</protein>
<evidence type="ECO:0000256" key="3">
    <source>
        <dbReference type="ARBA" id="ARBA00022741"/>
    </source>
</evidence>
<organism evidence="10 11">
    <name type="scientific">Hanseniaspora guilliermondii</name>
    <dbReference type="NCBI Taxonomy" id="56406"/>
    <lineage>
        <taxon>Eukaryota</taxon>
        <taxon>Fungi</taxon>
        <taxon>Dikarya</taxon>
        <taxon>Ascomycota</taxon>
        <taxon>Saccharomycotina</taxon>
        <taxon>Saccharomycetes</taxon>
        <taxon>Saccharomycodales</taxon>
        <taxon>Saccharomycodaceae</taxon>
        <taxon>Hanseniaspora</taxon>
    </lineage>
</organism>
<evidence type="ECO:0000256" key="1">
    <source>
        <dbReference type="ARBA" id="ARBA00006155"/>
    </source>
</evidence>
<comment type="subcellular location">
    <subcellularLocation>
        <location evidence="7">Mitochondrion matrix</location>
    </subcellularLocation>
</comment>
<keyword evidence="6 7" id="KW-0496">Mitochondrion</keyword>
<gene>
    <name evidence="10" type="ORF">HGUI_00678</name>
</gene>
<evidence type="ECO:0000259" key="8">
    <source>
        <dbReference type="Pfam" id="PF02518"/>
    </source>
</evidence>
<dbReference type="PANTHER" id="PTHR11947">
    <property type="entry name" value="PYRUVATE DEHYDROGENASE KINASE"/>
    <property type="match status" value="1"/>
</dbReference>
<dbReference type="EC" id="2.7.11.-" evidence="7"/>
<dbReference type="GO" id="GO:0005524">
    <property type="term" value="F:ATP binding"/>
    <property type="evidence" value="ECO:0007669"/>
    <property type="project" value="UniProtKB-UniRule"/>
</dbReference>
<keyword evidence="3 7" id="KW-0547">Nucleotide-binding</keyword>
<dbReference type="GO" id="GO:0010906">
    <property type="term" value="P:regulation of glucose metabolic process"/>
    <property type="evidence" value="ECO:0007669"/>
    <property type="project" value="TreeGrafter"/>
</dbReference>
<dbReference type="VEuPathDB" id="FungiDB:HGUI_00678"/>
<dbReference type="Gene3D" id="3.30.565.10">
    <property type="entry name" value="Histidine kinase-like ATPase, C-terminal domain"/>
    <property type="match status" value="1"/>
</dbReference>
<evidence type="ECO:0000256" key="7">
    <source>
        <dbReference type="RuleBase" id="RU366032"/>
    </source>
</evidence>
<dbReference type="GO" id="GO:0005759">
    <property type="term" value="C:mitochondrial matrix"/>
    <property type="evidence" value="ECO:0007669"/>
    <property type="project" value="UniProtKB-SubCell"/>
</dbReference>
<dbReference type="Pfam" id="PF02518">
    <property type="entry name" value="HATPase_c"/>
    <property type="match status" value="1"/>
</dbReference>
<dbReference type="InterPro" id="IPR036890">
    <property type="entry name" value="HATPase_C_sf"/>
</dbReference>
<sequence>MSNKIVRSQIPKTLPDIQKFFGTNVEDIGSKFYNNYNQNSFSKQKDVYRNNNIDYKVHYHHNQTVLINTILKKYKPLPISLKQLTKYDDLSSNISDKKFKEKLLIESANFIRQQLVIRIALKIKEFQCLPFKISSNKHLFKVYKSYYSIFENFRKFPRLKTIEDNEKFLKNTQKILSDLNLVNLFNLIMGSLEISNLKFLPKKNLDTWINELLRARISRRLMIEEHISLSQRLSSTACEKEKPKDVNIAVLGDMFQLCDLKQNINDIAKNLSELMAKEYAEKGKKLPKVIIDGQQDLKLYFLPIHLRFMLNEILRNSFEATLNNDNNEDSTDITITVIKNEKSVILRISDHGGGLPLNTNKNTITSFGKPQEVAMSCLKALNILTRSTVDEIVANTSLETLQYDSNLTSKINKKLNIELKIKPESNVDNDKNFEKPLLKMLDRERRFKLGIGLALSKVYAEYWNGSLELHSLDGYGTDVVLTLGDVVYYGNKLCLDRV</sequence>
<dbReference type="SUPFAM" id="SSF69012">
    <property type="entry name" value="alpha-ketoacid dehydrogenase kinase, N-terminal domain"/>
    <property type="match status" value="1"/>
</dbReference>
<feature type="domain" description="Branched-chain alpha-ketoacid dehydrogenase kinase/Pyruvate dehydrogenase kinase N-terminal" evidence="9">
    <location>
        <begin position="78"/>
        <end position="240"/>
    </location>
</feature>
<keyword evidence="2 7" id="KW-0808">Transferase</keyword>
<keyword evidence="5 7" id="KW-0067">ATP-binding</keyword>
<keyword evidence="10" id="KW-0670">Pyruvate</keyword>
<reference evidence="11" key="1">
    <citation type="submission" date="2016-11" db="EMBL/GenBank/DDBJ databases">
        <authorList>
            <person name="Guldener U."/>
        </authorList>
    </citation>
    <scope>NUCLEOTIDE SEQUENCE [LARGE SCALE GENOMIC DNA]</scope>
</reference>
<dbReference type="OrthoDB" id="407390at2759"/>
<name>A0A1L0FFX1_9ASCO</name>
<evidence type="ECO:0000313" key="10">
    <source>
        <dbReference type="EMBL" id="SGZ38478.1"/>
    </source>
</evidence>
<evidence type="ECO:0000256" key="4">
    <source>
        <dbReference type="ARBA" id="ARBA00022777"/>
    </source>
</evidence>
<dbReference type="InterPro" id="IPR039028">
    <property type="entry name" value="BCKD/PDK"/>
</dbReference>
<accession>A0A1L0FFX1</accession>